<dbReference type="GO" id="GO:0022857">
    <property type="term" value="F:transmembrane transporter activity"/>
    <property type="evidence" value="ECO:0007669"/>
    <property type="project" value="InterPro"/>
</dbReference>
<feature type="transmembrane region" description="Helical" evidence="8">
    <location>
        <begin position="154"/>
        <end position="177"/>
    </location>
</feature>
<evidence type="ECO:0000256" key="2">
    <source>
        <dbReference type="ARBA" id="ARBA00008335"/>
    </source>
</evidence>
<evidence type="ECO:0000256" key="6">
    <source>
        <dbReference type="ARBA" id="ARBA00023136"/>
    </source>
</evidence>
<organism evidence="10 11">
    <name type="scientific">Rhodotorula toruloides</name>
    <name type="common">Yeast</name>
    <name type="synonym">Rhodosporidium toruloides</name>
    <dbReference type="NCBI Taxonomy" id="5286"/>
    <lineage>
        <taxon>Eukaryota</taxon>
        <taxon>Fungi</taxon>
        <taxon>Dikarya</taxon>
        <taxon>Basidiomycota</taxon>
        <taxon>Pucciniomycotina</taxon>
        <taxon>Microbotryomycetes</taxon>
        <taxon>Sporidiobolales</taxon>
        <taxon>Sporidiobolaceae</taxon>
        <taxon>Rhodotorula</taxon>
    </lineage>
</organism>
<dbReference type="Gene3D" id="1.20.1720.10">
    <property type="entry name" value="Multidrug resistance protein D"/>
    <property type="match status" value="1"/>
</dbReference>
<evidence type="ECO:0000256" key="3">
    <source>
        <dbReference type="ARBA" id="ARBA00022448"/>
    </source>
</evidence>
<gene>
    <name evidence="10" type="primary">FGENESH: predicted gene_1.101</name>
    <name evidence="10" type="ORF">BN2166_0001010</name>
</gene>
<dbReference type="Gene3D" id="1.20.1250.20">
    <property type="entry name" value="MFS general substrate transporter like domains"/>
    <property type="match status" value="1"/>
</dbReference>
<dbReference type="FunFam" id="1.20.1720.10:FF:000013">
    <property type="entry name" value="Related to multidrug resistance proteins"/>
    <property type="match status" value="1"/>
</dbReference>
<dbReference type="CDD" id="cd17502">
    <property type="entry name" value="MFS_Azr1_MDR_like"/>
    <property type="match status" value="1"/>
</dbReference>
<proteinExistence type="inferred from homology"/>
<feature type="transmembrane region" description="Helical" evidence="8">
    <location>
        <begin position="379"/>
        <end position="403"/>
    </location>
</feature>
<dbReference type="InterPro" id="IPR020846">
    <property type="entry name" value="MFS_dom"/>
</dbReference>
<feature type="transmembrane region" description="Helical" evidence="8">
    <location>
        <begin position="441"/>
        <end position="460"/>
    </location>
</feature>
<dbReference type="Pfam" id="PF07690">
    <property type="entry name" value="MFS_1"/>
    <property type="match status" value="1"/>
</dbReference>
<keyword evidence="5 8" id="KW-1133">Transmembrane helix</keyword>
<dbReference type="PRINTS" id="PR01036">
    <property type="entry name" value="TCRTETB"/>
</dbReference>
<dbReference type="PANTHER" id="PTHR23501">
    <property type="entry name" value="MAJOR FACILITATOR SUPERFAMILY"/>
    <property type="match status" value="1"/>
</dbReference>
<dbReference type="GO" id="GO:0005886">
    <property type="term" value="C:plasma membrane"/>
    <property type="evidence" value="ECO:0007669"/>
    <property type="project" value="TreeGrafter"/>
</dbReference>
<accession>A0A0K3C706</accession>
<evidence type="ECO:0000256" key="7">
    <source>
        <dbReference type="SAM" id="MobiDB-lite"/>
    </source>
</evidence>
<evidence type="ECO:0000256" key="4">
    <source>
        <dbReference type="ARBA" id="ARBA00022692"/>
    </source>
</evidence>
<feature type="region of interest" description="Disordered" evidence="7">
    <location>
        <begin position="44"/>
        <end position="73"/>
    </location>
</feature>
<feature type="domain" description="Major facilitator superfamily (MFS) profile" evidence="9">
    <location>
        <begin position="88"/>
        <end position="572"/>
    </location>
</feature>
<evidence type="ECO:0000313" key="10">
    <source>
        <dbReference type="EMBL" id="CTR04240.1"/>
    </source>
</evidence>
<dbReference type="InterPro" id="IPR036259">
    <property type="entry name" value="MFS_trans_sf"/>
</dbReference>
<evidence type="ECO:0000259" key="9">
    <source>
        <dbReference type="PROSITE" id="PS50850"/>
    </source>
</evidence>
<keyword evidence="11" id="KW-1185">Reference proteome</keyword>
<dbReference type="OMA" id="WGRARTI"/>
<dbReference type="PANTHER" id="PTHR23501:SF102">
    <property type="entry name" value="DRUG TRANSPORTER, PUTATIVE (AFU_ORTHOLOGUE AFUA_3G08530)-RELATED"/>
    <property type="match status" value="1"/>
</dbReference>
<dbReference type="Proteomes" id="UP000199069">
    <property type="component" value="Unassembled WGS sequence"/>
</dbReference>
<feature type="transmembrane region" description="Helical" evidence="8">
    <location>
        <begin position="87"/>
        <end position="111"/>
    </location>
</feature>
<feature type="transmembrane region" description="Helical" evidence="8">
    <location>
        <begin position="480"/>
        <end position="498"/>
    </location>
</feature>
<evidence type="ECO:0000256" key="1">
    <source>
        <dbReference type="ARBA" id="ARBA00004127"/>
    </source>
</evidence>
<name>A0A0K3C706_RHOTO</name>
<comment type="similarity">
    <text evidence="2">Belongs to the major facilitator superfamily.</text>
</comment>
<dbReference type="AlphaFoldDB" id="A0A0K3C706"/>
<dbReference type="PROSITE" id="PS50850">
    <property type="entry name" value="MFS"/>
    <property type="match status" value="1"/>
</dbReference>
<sequence>MPLQRALSAQAGTLDAAAPVLNPRTESDIDVQLAQQNLANLAPAHSLDPARTGSSETVVAEENGASSAPSATKPVDQQVIPKNNMPIVMFCLALTTFLAALDQTIVATALSTISKDLNGTTGSLSWVSAAYLLCVTSLAPCYGKLSDYFGRKIVFFSSIVVFIIGSALCGAAQDIVWLCVCRGVQGVGGGGVMQMTQVVVSDITTLQSRSKYTGIIGATWGFAAVVGPLLGGVLTSKASWRWCFFLNLPVASLALVLLFFFLNLNPHTPPKFAYLLSTFDFLGLFLLVAGLVVLLVGFTSGETSWSSAQTIACLVVGVCTLLAAVGVELKTKRSPIIPPRLFRIRTSAALLIGVFFQAFGFIPLSYYEPLYFQALGSSPLMSGVLMMPFSVGTALFGVAYGFLVAKLKRTKELIILSYFISTLGFALVCTLDESSSRAKQMLYLLVAALGIGPLFQLPMLHIQASMPVKDMATSTATLALMRSVGGTVGISVSGAIYASQLKTRLGGIQGYSGMESGAAVGAVQGLVDIQPPELRRQVLNAYARSLNFPWIICTPLLFVGFLISFLLKHYSMERAAVKAPRKGEVVAEEGEENIVSLHLSMKQLTVRREQGGTVSLASGVTNDERNEDSVCKATKTGRWRSYNWSSDGETRMEREAGETEKDERRICGSKATKEEQYRQKTSLYNEGCWL</sequence>
<protein>
    <submittedName>
        <fullName evidence="10">BY PROTMAP: gi|342320630|gb|EGU12569.1| MFS amino acid permease [Rhodotorula glutinis ATCC 204091]</fullName>
    </submittedName>
</protein>
<dbReference type="EMBL" id="CWKI01000001">
    <property type="protein sequence ID" value="CTR04240.1"/>
    <property type="molecule type" value="Genomic_DNA"/>
</dbReference>
<reference evidence="10 11" key="1">
    <citation type="submission" date="2015-07" db="EMBL/GenBank/DDBJ databases">
        <authorList>
            <person name="Cajimat M.N.B."/>
            <person name="Milazzo M.L."/>
            <person name="Fulhorst C.F."/>
        </authorList>
    </citation>
    <scope>NUCLEOTIDE SEQUENCE [LARGE SCALE GENOMIC DNA]</scope>
    <source>
        <strain evidence="10">Single colony</strain>
    </source>
</reference>
<evidence type="ECO:0000256" key="8">
    <source>
        <dbReference type="SAM" id="Phobius"/>
    </source>
</evidence>
<feature type="transmembrane region" description="Helical" evidence="8">
    <location>
        <begin position="548"/>
        <end position="567"/>
    </location>
</feature>
<keyword evidence="4 8" id="KW-0812">Transmembrane</keyword>
<keyword evidence="6 8" id="KW-0472">Membrane</keyword>
<feature type="transmembrane region" description="Helical" evidence="8">
    <location>
        <begin position="274"/>
        <end position="296"/>
    </location>
</feature>
<feature type="transmembrane region" description="Helical" evidence="8">
    <location>
        <begin position="308"/>
        <end position="327"/>
    </location>
</feature>
<dbReference type="InterPro" id="IPR011701">
    <property type="entry name" value="MFS"/>
</dbReference>
<dbReference type="SUPFAM" id="SSF103473">
    <property type="entry name" value="MFS general substrate transporter"/>
    <property type="match status" value="1"/>
</dbReference>
<dbReference type="GO" id="GO:0012505">
    <property type="term" value="C:endomembrane system"/>
    <property type="evidence" value="ECO:0007669"/>
    <property type="project" value="UniProtKB-SubCell"/>
</dbReference>
<feature type="transmembrane region" description="Helical" evidence="8">
    <location>
        <begin position="239"/>
        <end position="262"/>
    </location>
</feature>
<evidence type="ECO:0000256" key="5">
    <source>
        <dbReference type="ARBA" id="ARBA00022989"/>
    </source>
</evidence>
<evidence type="ECO:0000313" key="11">
    <source>
        <dbReference type="Proteomes" id="UP000199069"/>
    </source>
</evidence>
<feature type="transmembrane region" description="Helical" evidence="8">
    <location>
        <begin position="348"/>
        <end position="367"/>
    </location>
</feature>
<keyword evidence="3" id="KW-0813">Transport</keyword>
<comment type="subcellular location">
    <subcellularLocation>
        <location evidence="1">Endomembrane system</location>
        <topology evidence="1">Multi-pass membrane protein</topology>
    </subcellularLocation>
</comment>
<feature type="transmembrane region" description="Helical" evidence="8">
    <location>
        <begin position="212"/>
        <end position="233"/>
    </location>
</feature>